<dbReference type="GO" id="GO:0016740">
    <property type="term" value="F:transferase activity"/>
    <property type="evidence" value="ECO:0007669"/>
    <property type="project" value="UniProtKB-KW"/>
</dbReference>
<sequence>MIVSLKQGADARAVLGELARRGLWVSQVERGPGGSASHYVIAEHSAHVTPEDLLLIEGVADVSTTKSPHPLLDRQGSSVMVGDVRIEAGARFRPTWMCGPCSVESEAHARDVAAALVPLGVQFLRGGAFKPRTSPYAFQGVGAEALVWLRRAADSQGMKVVTEALSEADAPAVAELADLIQVGSRNMHNYALLKAIGRTGRPALLKRGMAATLEEWLLAAEYLLSSGSSGVVLAERGIRSFDPSTRNLLDLGAVALLSHVHGLPVIVDPSHGAGRRDLILPLSRAAMGAGAAGVMIETHEDPARALSDGPQALRLSELSAIVRELGAAPGVPVTSVSTVAPSSAARAAGAGSIDTWAQAASAEGA</sequence>
<dbReference type="SUPFAM" id="SSF51569">
    <property type="entry name" value="Aldolase"/>
    <property type="match status" value="1"/>
</dbReference>
<dbReference type="NCBIfam" id="NF009239">
    <property type="entry name" value="PRK12595.1"/>
    <property type="match status" value="1"/>
</dbReference>
<evidence type="ECO:0000259" key="2">
    <source>
        <dbReference type="Pfam" id="PF00793"/>
    </source>
</evidence>
<dbReference type="Proteomes" id="UP000067626">
    <property type="component" value="Chromosome"/>
</dbReference>
<dbReference type="RefSeq" id="WP_063796325.1">
    <property type="nucleotide sequence ID" value="NZ_CP012159.1"/>
</dbReference>
<evidence type="ECO:0000313" key="3">
    <source>
        <dbReference type="EMBL" id="AKT40201.1"/>
    </source>
</evidence>
<dbReference type="Pfam" id="PF00793">
    <property type="entry name" value="DAHP_synth_1"/>
    <property type="match status" value="1"/>
</dbReference>
<dbReference type="Gene3D" id="3.20.20.70">
    <property type="entry name" value="Aldolase class I"/>
    <property type="match status" value="1"/>
</dbReference>
<accession>A0A0K1EH62</accession>
<reference evidence="3 4" key="1">
    <citation type="submission" date="2015-07" db="EMBL/GenBank/DDBJ databases">
        <title>Genome analysis of myxobacterium Chondromyces crocatus Cm c5 reveals a high potential for natural compound synthesis and the genetic basis for the loss of fruiting body formation.</title>
        <authorList>
            <person name="Zaburannyi N."/>
            <person name="Bunk B."/>
            <person name="Maier J."/>
            <person name="Overmann J."/>
            <person name="Mueller R."/>
        </authorList>
    </citation>
    <scope>NUCLEOTIDE SEQUENCE [LARGE SCALE GENOMIC DNA]</scope>
    <source>
        <strain evidence="3 4">Cm c5</strain>
    </source>
</reference>
<proteinExistence type="predicted"/>
<dbReference type="InterPro" id="IPR006218">
    <property type="entry name" value="DAHP1/KDSA"/>
</dbReference>
<dbReference type="PANTHER" id="PTHR43018">
    <property type="entry name" value="PHOSPHO-2-DEHYDRO-3-DEOXYHEPTONATE ALDOLASE"/>
    <property type="match status" value="1"/>
</dbReference>
<dbReference type="PANTHER" id="PTHR43018:SF1">
    <property type="entry name" value="PROTEIN AROA(G)"/>
    <property type="match status" value="1"/>
</dbReference>
<dbReference type="EMBL" id="CP012159">
    <property type="protein sequence ID" value="AKT40201.1"/>
    <property type="molecule type" value="Genomic_DNA"/>
</dbReference>
<gene>
    <name evidence="3" type="ORF">CMC5_043540</name>
</gene>
<evidence type="ECO:0000313" key="4">
    <source>
        <dbReference type="Proteomes" id="UP000067626"/>
    </source>
</evidence>
<dbReference type="InterPro" id="IPR013785">
    <property type="entry name" value="Aldolase_TIM"/>
</dbReference>
<dbReference type="InterPro" id="IPR052899">
    <property type="entry name" value="Class-I_DAHP_synthase"/>
</dbReference>
<dbReference type="GO" id="GO:0009073">
    <property type="term" value="P:aromatic amino acid family biosynthetic process"/>
    <property type="evidence" value="ECO:0007669"/>
    <property type="project" value="InterPro"/>
</dbReference>
<dbReference type="KEGG" id="ccro:CMC5_043540"/>
<evidence type="ECO:0000256" key="1">
    <source>
        <dbReference type="ARBA" id="ARBA00022679"/>
    </source>
</evidence>
<dbReference type="AlphaFoldDB" id="A0A0K1EH62"/>
<organism evidence="3 4">
    <name type="scientific">Chondromyces crocatus</name>
    <dbReference type="NCBI Taxonomy" id="52"/>
    <lineage>
        <taxon>Bacteria</taxon>
        <taxon>Pseudomonadati</taxon>
        <taxon>Myxococcota</taxon>
        <taxon>Polyangia</taxon>
        <taxon>Polyangiales</taxon>
        <taxon>Polyangiaceae</taxon>
        <taxon>Chondromyces</taxon>
    </lineage>
</organism>
<dbReference type="NCBIfam" id="NF006421">
    <property type="entry name" value="PRK08673.1"/>
    <property type="match status" value="1"/>
</dbReference>
<dbReference type="InterPro" id="IPR006268">
    <property type="entry name" value="DAHP_syn_2"/>
</dbReference>
<keyword evidence="4" id="KW-1185">Reference proteome</keyword>
<dbReference type="STRING" id="52.CMC5_043540"/>
<name>A0A0K1EH62_CHOCO</name>
<feature type="domain" description="DAHP synthetase I/KDSA" evidence="2">
    <location>
        <begin position="85"/>
        <end position="320"/>
    </location>
</feature>
<dbReference type="NCBIfam" id="TIGR01361">
    <property type="entry name" value="DAHP_synth_Bsub"/>
    <property type="match status" value="1"/>
</dbReference>
<dbReference type="PATRIC" id="fig|52.7.peg.4799"/>
<dbReference type="OrthoDB" id="9802281at2"/>
<keyword evidence="1" id="KW-0808">Transferase</keyword>
<protein>
    <recommendedName>
        <fullName evidence="2">DAHP synthetase I/KDSA domain-containing protein</fullName>
    </recommendedName>
</protein>
<dbReference type="GO" id="GO:0016832">
    <property type="term" value="F:aldehyde-lyase activity"/>
    <property type="evidence" value="ECO:0007669"/>
    <property type="project" value="InterPro"/>
</dbReference>